<reference evidence="5" key="1">
    <citation type="submission" date="2022-11" db="EMBL/GenBank/DDBJ databases">
        <title>Minimal conservation of predation-associated metabolite biosynthetic gene clusters underscores biosynthetic potential of Myxococcota including descriptions for ten novel species: Archangium lansinium sp. nov., Myxococcus landrumus sp. nov., Nannocystis bai.</title>
        <authorList>
            <person name="Ahearne A."/>
            <person name="Stevens C."/>
            <person name="Dowd S."/>
        </authorList>
    </citation>
    <scope>NUCLEOTIDE SEQUENCE</scope>
    <source>
        <strain evidence="5">Fl3</strain>
    </source>
</reference>
<evidence type="ECO:0000313" key="6">
    <source>
        <dbReference type="Proteomes" id="UP001164459"/>
    </source>
</evidence>
<dbReference type="PANTHER" id="PTHR30055:SF211">
    <property type="entry name" value="TRANSCRIPTIONAL REGULATOR, TETR FAMILY"/>
    <property type="match status" value="1"/>
</dbReference>
<name>A0ABY7HGP4_9BACT</name>
<feature type="region of interest" description="Disordered" evidence="3">
    <location>
        <begin position="1"/>
        <end position="72"/>
    </location>
</feature>
<evidence type="ECO:0000256" key="1">
    <source>
        <dbReference type="ARBA" id="ARBA00023125"/>
    </source>
</evidence>
<accession>A0ABY7HGP4</accession>
<dbReference type="Proteomes" id="UP001164459">
    <property type="component" value="Chromosome"/>
</dbReference>
<dbReference type="SUPFAM" id="SSF46689">
    <property type="entry name" value="Homeodomain-like"/>
    <property type="match status" value="1"/>
</dbReference>
<feature type="compositionally biased region" description="Low complexity" evidence="3">
    <location>
        <begin position="15"/>
        <end position="31"/>
    </location>
</feature>
<dbReference type="EMBL" id="CP114040">
    <property type="protein sequence ID" value="WAS98487.1"/>
    <property type="molecule type" value="Genomic_DNA"/>
</dbReference>
<dbReference type="Gene3D" id="1.10.357.10">
    <property type="entry name" value="Tetracycline Repressor, domain 2"/>
    <property type="match status" value="1"/>
</dbReference>
<dbReference type="PRINTS" id="PR00455">
    <property type="entry name" value="HTHTETR"/>
</dbReference>
<evidence type="ECO:0000259" key="4">
    <source>
        <dbReference type="PROSITE" id="PS50977"/>
    </source>
</evidence>
<dbReference type="InterPro" id="IPR050109">
    <property type="entry name" value="HTH-type_TetR-like_transc_reg"/>
</dbReference>
<gene>
    <name evidence="5" type="ORF">O0S08_20285</name>
</gene>
<keyword evidence="6" id="KW-1185">Reference proteome</keyword>
<evidence type="ECO:0000313" key="5">
    <source>
        <dbReference type="EMBL" id="WAS98487.1"/>
    </source>
</evidence>
<organism evidence="5 6">
    <name type="scientific">Nannocystis punicea</name>
    <dbReference type="NCBI Taxonomy" id="2995304"/>
    <lineage>
        <taxon>Bacteria</taxon>
        <taxon>Pseudomonadati</taxon>
        <taxon>Myxococcota</taxon>
        <taxon>Polyangia</taxon>
        <taxon>Nannocystales</taxon>
        <taxon>Nannocystaceae</taxon>
        <taxon>Nannocystis</taxon>
    </lineage>
</organism>
<evidence type="ECO:0000256" key="3">
    <source>
        <dbReference type="SAM" id="MobiDB-lite"/>
    </source>
</evidence>
<dbReference type="Pfam" id="PF00440">
    <property type="entry name" value="TetR_N"/>
    <property type="match status" value="1"/>
</dbReference>
<feature type="domain" description="HTH tetR-type" evidence="4">
    <location>
        <begin position="74"/>
        <end position="134"/>
    </location>
</feature>
<evidence type="ECO:0000256" key="2">
    <source>
        <dbReference type="PROSITE-ProRule" id="PRU00335"/>
    </source>
</evidence>
<dbReference type="InterPro" id="IPR023772">
    <property type="entry name" value="DNA-bd_HTH_TetR-type_CS"/>
</dbReference>
<dbReference type="PANTHER" id="PTHR30055">
    <property type="entry name" value="HTH-TYPE TRANSCRIPTIONAL REGULATOR RUTR"/>
    <property type="match status" value="1"/>
</dbReference>
<dbReference type="RefSeq" id="WP_269040850.1">
    <property type="nucleotide sequence ID" value="NZ_CP114040.1"/>
</dbReference>
<feature type="compositionally biased region" description="Basic and acidic residues" evidence="3">
    <location>
        <begin position="1"/>
        <end position="11"/>
    </location>
</feature>
<dbReference type="InterPro" id="IPR009057">
    <property type="entry name" value="Homeodomain-like_sf"/>
</dbReference>
<protein>
    <submittedName>
        <fullName evidence="5">TetR/AcrR family transcriptional regulator</fullName>
    </submittedName>
</protein>
<dbReference type="PROSITE" id="PS01081">
    <property type="entry name" value="HTH_TETR_1"/>
    <property type="match status" value="1"/>
</dbReference>
<dbReference type="PROSITE" id="PS50977">
    <property type="entry name" value="HTH_TETR_2"/>
    <property type="match status" value="1"/>
</dbReference>
<feature type="DNA-binding region" description="H-T-H motif" evidence="2">
    <location>
        <begin position="97"/>
        <end position="116"/>
    </location>
</feature>
<keyword evidence="1 2" id="KW-0238">DNA-binding</keyword>
<sequence>MAVNREHDADHGAPGLEEGAGTAASGALAAGDPRGFGRLRPVSGRPDSAVDEGSGSEAESGTDGRSARAQARREQRRGLILAAATQVFKEKGYHATSVGDIIDAARIARGTFYLYFTSKREIFAALSAGFLAVIRGSVRKISLDPAEGEPLAQMRANFRRVIHTVLQHEDLATIVLRDDALDAEARAQLDLFYDQVIGLIGQAVRVGHRLGIARECDETIIAVSALGALKEILTRMLARRRATSTAASALEAEASDPSAVAGAGGPDEVGVVSAAPATPFADPDRLADELLSFFVRGVFTQDSR</sequence>
<dbReference type="InterPro" id="IPR001647">
    <property type="entry name" value="HTH_TetR"/>
</dbReference>
<proteinExistence type="predicted"/>